<dbReference type="InterPro" id="IPR029034">
    <property type="entry name" value="Cystine-knot_cytokine"/>
</dbReference>
<dbReference type="AlphaFoldDB" id="A0ABD1IPZ3"/>
<feature type="domain" description="Platelet-derived growth factor (PDGF) family profile" evidence="6">
    <location>
        <begin position="40"/>
        <end position="135"/>
    </location>
</feature>
<dbReference type="SUPFAM" id="SSF57501">
    <property type="entry name" value="Cystine-knot cytokines"/>
    <property type="match status" value="1"/>
</dbReference>
<dbReference type="PROSITE" id="PS00249">
    <property type="entry name" value="PDGF_1"/>
    <property type="match status" value="1"/>
</dbReference>
<keyword evidence="2" id="KW-1015">Disulfide bond</keyword>
<evidence type="ECO:0000256" key="3">
    <source>
        <dbReference type="RuleBase" id="RU003818"/>
    </source>
</evidence>
<dbReference type="CDD" id="cd00135">
    <property type="entry name" value="PDGF"/>
    <property type="match status" value="1"/>
</dbReference>
<dbReference type="Gene3D" id="2.10.160.10">
    <property type="entry name" value="Vascular endothelial growth factor, heparin-binding domain"/>
    <property type="match status" value="1"/>
</dbReference>
<dbReference type="Proteomes" id="UP001591681">
    <property type="component" value="Unassembled WGS sequence"/>
</dbReference>
<feature type="compositionally biased region" description="Basic residues" evidence="4">
    <location>
        <begin position="157"/>
        <end position="170"/>
    </location>
</feature>
<dbReference type="PANTHER" id="PTHR12025:SF14">
    <property type="entry name" value="SNAKE VENOM VASCULAR ENDOTHELIAL GROWTH FACTOR TOXIN VR-1'-LIKE ISOFORM X1-RELATED"/>
    <property type="match status" value="1"/>
</dbReference>
<keyword evidence="5" id="KW-0732">Signal</keyword>
<feature type="compositionally biased region" description="Pro residues" evidence="4">
    <location>
        <begin position="182"/>
        <end position="194"/>
    </location>
</feature>
<proteinExistence type="inferred from homology"/>
<dbReference type="SMART" id="SM00141">
    <property type="entry name" value="PDGF"/>
    <property type="match status" value="1"/>
</dbReference>
<feature type="chain" id="PRO_5044742057" description="Platelet-derived growth factor (PDGF) family profile domain-containing protein" evidence="5">
    <location>
        <begin position="26"/>
        <end position="246"/>
    </location>
</feature>
<dbReference type="InterPro" id="IPR036841">
    <property type="entry name" value="VEGF_C_sf"/>
</dbReference>
<dbReference type="EMBL" id="JBHFQA010000024">
    <property type="protein sequence ID" value="KAL2077081.1"/>
    <property type="molecule type" value="Genomic_DNA"/>
</dbReference>
<evidence type="ECO:0000259" key="6">
    <source>
        <dbReference type="PROSITE" id="PS50278"/>
    </source>
</evidence>
<reference evidence="7 8" key="1">
    <citation type="submission" date="2024-09" db="EMBL/GenBank/DDBJ databases">
        <title>A chromosome-level genome assembly of Gray's grenadier anchovy, Coilia grayii.</title>
        <authorList>
            <person name="Fu Z."/>
        </authorList>
    </citation>
    <scope>NUCLEOTIDE SEQUENCE [LARGE SCALE GENOMIC DNA]</scope>
    <source>
        <strain evidence="7">G4</strain>
        <tissue evidence="7">Muscle</tissue>
    </source>
</reference>
<comment type="caution">
    <text evidence="7">The sequence shown here is derived from an EMBL/GenBank/DDBJ whole genome shotgun (WGS) entry which is preliminary data.</text>
</comment>
<dbReference type="Pfam" id="PF00341">
    <property type="entry name" value="PDGF"/>
    <property type="match status" value="1"/>
</dbReference>
<dbReference type="PANTHER" id="PTHR12025">
    <property type="entry name" value="VASCULAR ENDOTHELIAL GROWTH FACTOR"/>
    <property type="match status" value="1"/>
</dbReference>
<feature type="signal peptide" evidence="5">
    <location>
        <begin position="1"/>
        <end position="25"/>
    </location>
</feature>
<evidence type="ECO:0000256" key="2">
    <source>
        <dbReference type="ARBA" id="ARBA00023157"/>
    </source>
</evidence>
<dbReference type="Gene3D" id="2.10.90.10">
    <property type="entry name" value="Cystine-knot cytokines"/>
    <property type="match status" value="1"/>
</dbReference>
<organism evidence="7 8">
    <name type="scientific">Coilia grayii</name>
    <name type="common">Gray's grenadier anchovy</name>
    <dbReference type="NCBI Taxonomy" id="363190"/>
    <lineage>
        <taxon>Eukaryota</taxon>
        <taxon>Metazoa</taxon>
        <taxon>Chordata</taxon>
        <taxon>Craniata</taxon>
        <taxon>Vertebrata</taxon>
        <taxon>Euteleostomi</taxon>
        <taxon>Actinopterygii</taxon>
        <taxon>Neopterygii</taxon>
        <taxon>Teleostei</taxon>
        <taxon>Clupei</taxon>
        <taxon>Clupeiformes</taxon>
        <taxon>Clupeoidei</taxon>
        <taxon>Engraulidae</taxon>
        <taxon>Coilinae</taxon>
        <taxon>Coilia</taxon>
    </lineage>
</organism>
<feature type="region of interest" description="Disordered" evidence="4">
    <location>
        <begin position="139"/>
        <end position="197"/>
    </location>
</feature>
<dbReference type="InterPro" id="IPR023581">
    <property type="entry name" value="PD_growth_factor_CS"/>
</dbReference>
<keyword evidence="8" id="KW-1185">Reference proteome</keyword>
<evidence type="ECO:0000256" key="1">
    <source>
        <dbReference type="ARBA" id="ARBA00023030"/>
    </source>
</evidence>
<dbReference type="SUPFAM" id="SSF57593">
    <property type="entry name" value="Heparin-binding domain from vascular endothelial growth factor"/>
    <property type="match status" value="1"/>
</dbReference>
<comment type="similarity">
    <text evidence="3">Belongs to the PDGF/VEGF growth factor family.</text>
</comment>
<feature type="compositionally biased region" description="Basic and acidic residues" evidence="4">
    <location>
        <begin position="141"/>
        <end position="156"/>
    </location>
</feature>
<sequence length="246" mass="28240">MGTRLQVILGVFQFVSLTRIPMCCAKLTQLQPTEPHRPRAVLKWMEVYERSSCQPRETLVEVWSEFPQEMHHLYLPSCVPLQRCGGCCSDEALECVPSRTHTLTMELMRTSYMVHEMVQLPFTEHSQCECRVKSAVLHTPPTREEDHRATQKDRKRERGKSRRKKNRRIKPTQPVWTTSPPGLAPTPSPPPPPAQVQCAPCQGRWRALDPQSCECLCRLRETNCTRRGKTLNQHSCRSDNQSAVTP</sequence>
<dbReference type="InterPro" id="IPR000072">
    <property type="entry name" value="PDGF/VEGF_dom"/>
</dbReference>
<accession>A0ABD1IPZ3</accession>
<evidence type="ECO:0000256" key="4">
    <source>
        <dbReference type="SAM" id="MobiDB-lite"/>
    </source>
</evidence>
<keyword evidence="1 3" id="KW-0339">Growth factor</keyword>
<evidence type="ECO:0000256" key="5">
    <source>
        <dbReference type="SAM" id="SignalP"/>
    </source>
</evidence>
<gene>
    <name evidence="7" type="ORF">ACEWY4_026585</name>
</gene>
<dbReference type="PROSITE" id="PS50278">
    <property type="entry name" value="PDGF_2"/>
    <property type="match status" value="1"/>
</dbReference>
<protein>
    <recommendedName>
        <fullName evidence="6">Platelet-derived growth factor (PDGF) family profile domain-containing protein</fullName>
    </recommendedName>
</protein>
<dbReference type="InterPro" id="IPR050507">
    <property type="entry name" value="PDGF/VEGF_growth_factor"/>
</dbReference>
<dbReference type="GO" id="GO:0008083">
    <property type="term" value="F:growth factor activity"/>
    <property type="evidence" value="ECO:0007669"/>
    <property type="project" value="UniProtKB-KW"/>
</dbReference>
<evidence type="ECO:0000313" key="8">
    <source>
        <dbReference type="Proteomes" id="UP001591681"/>
    </source>
</evidence>
<evidence type="ECO:0000313" key="7">
    <source>
        <dbReference type="EMBL" id="KAL2077081.1"/>
    </source>
</evidence>
<name>A0ABD1IPZ3_9TELE</name>